<evidence type="ECO:0000313" key="1">
    <source>
        <dbReference type="EMBL" id="QDT18009.1"/>
    </source>
</evidence>
<keyword evidence="2" id="KW-1185">Reference proteome</keyword>
<gene>
    <name evidence="1" type="ORF">CA12_41470</name>
</gene>
<name>A0A517PF63_9PLAN</name>
<sequence length="242" mass="26340">MSTGAVLLFALLPPWGGATPLLVDAAPRKATLLPGEPLVAEVRLTNPTDAAIAFDLGLNALEAFHVTVRDAAGRAVQTSKPIRFGGGAHSIGRYFAPPHRGRHRASLVLNRWVSTRHPPGRYSVTVHVRPVQNRWERLGLADSDPDPISVRADATFHLTIGPPDEAALRELFHRLKDRLLDPRLDPAEQDVVRASLFETDAPAAVEALDELTSAPTPPGGRLGRWEMDGLRRAATQALRRIE</sequence>
<accession>A0A517PF63</accession>
<proteinExistence type="predicted"/>
<dbReference type="AlphaFoldDB" id="A0A517PF63"/>
<organism evidence="1 2">
    <name type="scientific">Alienimonas californiensis</name>
    <dbReference type="NCBI Taxonomy" id="2527989"/>
    <lineage>
        <taxon>Bacteria</taxon>
        <taxon>Pseudomonadati</taxon>
        <taxon>Planctomycetota</taxon>
        <taxon>Planctomycetia</taxon>
        <taxon>Planctomycetales</taxon>
        <taxon>Planctomycetaceae</taxon>
        <taxon>Alienimonas</taxon>
    </lineage>
</organism>
<dbReference type="KEGG" id="acaf:CA12_41470"/>
<dbReference type="EMBL" id="CP036265">
    <property type="protein sequence ID" value="QDT18009.1"/>
    <property type="molecule type" value="Genomic_DNA"/>
</dbReference>
<protein>
    <submittedName>
        <fullName evidence="1">Uncharacterized protein</fullName>
    </submittedName>
</protein>
<reference evidence="1 2" key="1">
    <citation type="submission" date="2019-02" db="EMBL/GenBank/DDBJ databases">
        <title>Deep-cultivation of Planctomycetes and their phenomic and genomic characterization uncovers novel biology.</title>
        <authorList>
            <person name="Wiegand S."/>
            <person name="Jogler M."/>
            <person name="Boedeker C."/>
            <person name="Pinto D."/>
            <person name="Vollmers J."/>
            <person name="Rivas-Marin E."/>
            <person name="Kohn T."/>
            <person name="Peeters S.H."/>
            <person name="Heuer A."/>
            <person name="Rast P."/>
            <person name="Oberbeckmann S."/>
            <person name="Bunk B."/>
            <person name="Jeske O."/>
            <person name="Meyerdierks A."/>
            <person name="Storesund J.E."/>
            <person name="Kallscheuer N."/>
            <person name="Luecker S."/>
            <person name="Lage O.M."/>
            <person name="Pohl T."/>
            <person name="Merkel B.J."/>
            <person name="Hornburger P."/>
            <person name="Mueller R.-W."/>
            <person name="Bruemmer F."/>
            <person name="Labrenz M."/>
            <person name="Spormann A.M."/>
            <person name="Op den Camp H."/>
            <person name="Overmann J."/>
            <person name="Amann R."/>
            <person name="Jetten M.S.M."/>
            <person name="Mascher T."/>
            <person name="Medema M.H."/>
            <person name="Devos D.P."/>
            <person name="Kaster A.-K."/>
            <person name="Ovreas L."/>
            <person name="Rohde M."/>
            <person name="Galperin M.Y."/>
            <person name="Jogler C."/>
        </authorList>
    </citation>
    <scope>NUCLEOTIDE SEQUENCE [LARGE SCALE GENOMIC DNA]</scope>
    <source>
        <strain evidence="1 2">CA12</strain>
    </source>
</reference>
<dbReference type="Proteomes" id="UP000318741">
    <property type="component" value="Chromosome"/>
</dbReference>
<evidence type="ECO:0000313" key="2">
    <source>
        <dbReference type="Proteomes" id="UP000318741"/>
    </source>
</evidence>
<dbReference type="RefSeq" id="WP_145360990.1">
    <property type="nucleotide sequence ID" value="NZ_CP036265.1"/>
</dbReference>